<comment type="similarity">
    <text evidence="2">Belongs to the [NiFe]/[NiFeSe] hydrogenase large subunit family.</text>
</comment>
<dbReference type="EMBL" id="BARV01006230">
    <property type="protein sequence ID" value="GAI09932.1"/>
    <property type="molecule type" value="Genomic_DNA"/>
</dbReference>
<keyword evidence="4" id="KW-0479">Metal-binding</keyword>
<evidence type="ECO:0000256" key="2">
    <source>
        <dbReference type="ARBA" id="ARBA00009292"/>
    </source>
</evidence>
<protein>
    <recommendedName>
        <fullName evidence="7">Ni/Fe hydrogenase subunit alpha</fullName>
    </recommendedName>
</protein>
<dbReference type="PANTHER" id="PTHR43600:SF2">
    <property type="entry name" value="F420-NON-REDUCING HYDROGENASE VHU SUBUNIT A"/>
    <property type="match status" value="1"/>
</dbReference>
<dbReference type="GO" id="GO:0008901">
    <property type="term" value="F:ferredoxin hydrogenase activity"/>
    <property type="evidence" value="ECO:0007669"/>
    <property type="project" value="InterPro"/>
</dbReference>
<dbReference type="InterPro" id="IPR001501">
    <property type="entry name" value="Ni-dep_hyd_lsu"/>
</dbReference>
<evidence type="ECO:0008006" key="7">
    <source>
        <dbReference type="Google" id="ProtNLM"/>
    </source>
</evidence>
<proteinExistence type="inferred from homology"/>
<dbReference type="AlphaFoldDB" id="X1KS65"/>
<dbReference type="Gene3D" id="1.10.645.10">
    <property type="entry name" value="Cytochrome-c3 Hydrogenase, chain B"/>
    <property type="match status" value="1"/>
</dbReference>
<comment type="caution">
    <text evidence="6">The sequence shown here is derived from an EMBL/GenBank/DDBJ whole genome shotgun (WGS) entry which is preliminary data.</text>
</comment>
<evidence type="ECO:0000256" key="4">
    <source>
        <dbReference type="ARBA" id="ARBA00022723"/>
    </source>
</evidence>
<evidence type="ECO:0000256" key="3">
    <source>
        <dbReference type="ARBA" id="ARBA00022596"/>
    </source>
</evidence>
<sequence>MRKITIDPITRLEGHGKIEIFLNDAGEVENAYLQVPELRGFEKFCEGRLAEDMPQITQRICGVCPEAHHLASSKALDALFHVDPPSPARKLRELLYNAFYITDHTTHFYILGGPDFIVGPDAPVAERNIFGVIAKVGLELGGAVIKTRKQNHHIIHMLGGRAVHPVFGLPGGVSKGLNEEERKQIEQIARESLEFAKLSLKVFDDIVLKNKEYVDMIVSDAYTHRTYYMGLVDENNKVNFYDGKLRVVDPQGEEFAKFA</sequence>
<dbReference type="PANTHER" id="PTHR43600">
    <property type="entry name" value="COENZYME F420 HYDROGENASE, SUBUNIT ALPHA"/>
    <property type="match status" value="1"/>
</dbReference>
<name>X1KS65_9ZZZZ</name>
<dbReference type="Pfam" id="PF00374">
    <property type="entry name" value="NiFeSe_Hases"/>
    <property type="match status" value="1"/>
</dbReference>
<evidence type="ECO:0000256" key="5">
    <source>
        <dbReference type="ARBA" id="ARBA00023002"/>
    </source>
</evidence>
<dbReference type="InterPro" id="IPR029014">
    <property type="entry name" value="NiFe-Hase_large"/>
</dbReference>
<comment type="cofactor">
    <cofactor evidence="1">
        <name>Ni(2+)</name>
        <dbReference type="ChEBI" id="CHEBI:49786"/>
    </cofactor>
</comment>
<dbReference type="GO" id="GO:0016151">
    <property type="term" value="F:nickel cation binding"/>
    <property type="evidence" value="ECO:0007669"/>
    <property type="project" value="InterPro"/>
</dbReference>
<evidence type="ECO:0000313" key="6">
    <source>
        <dbReference type="EMBL" id="GAI09932.1"/>
    </source>
</evidence>
<feature type="non-terminal residue" evidence="6">
    <location>
        <position position="259"/>
    </location>
</feature>
<evidence type="ECO:0000256" key="1">
    <source>
        <dbReference type="ARBA" id="ARBA00001967"/>
    </source>
</evidence>
<dbReference type="InterPro" id="IPR018194">
    <property type="entry name" value="Ni-dep_hyd_lsu_Ni_BS"/>
</dbReference>
<keyword evidence="5" id="KW-0560">Oxidoreductase</keyword>
<reference evidence="6" key="1">
    <citation type="journal article" date="2014" name="Front. Microbiol.">
        <title>High frequency of phylogenetically diverse reductive dehalogenase-homologous genes in deep subseafloor sedimentary metagenomes.</title>
        <authorList>
            <person name="Kawai M."/>
            <person name="Futagami T."/>
            <person name="Toyoda A."/>
            <person name="Takaki Y."/>
            <person name="Nishi S."/>
            <person name="Hori S."/>
            <person name="Arai W."/>
            <person name="Tsubouchi T."/>
            <person name="Morono Y."/>
            <person name="Uchiyama I."/>
            <person name="Ito T."/>
            <person name="Fujiyama A."/>
            <person name="Inagaki F."/>
            <person name="Takami H."/>
        </authorList>
    </citation>
    <scope>NUCLEOTIDE SEQUENCE</scope>
    <source>
        <strain evidence="6">Expedition CK06-06</strain>
    </source>
</reference>
<accession>X1KS65</accession>
<organism evidence="6">
    <name type="scientific">marine sediment metagenome</name>
    <dbReference type="NCBI Taxonomy" id="412755"/>
    <lineage>
        <taxon>unclassified sequences</taxon>
        <taxon>metagenomes</taxon>
        <taxon>ecological metagenomes</taxon>
    </lineage>
</organism>
<dbReference type="SUPFAM" id="SSF56762">
    <property type="entry name" value="HydB/Nqo4-like"/>
    <property type="match status" value="1"/>
</dbReference>
<keyword evidence="3" id="KW-0533">Nickel</keyword>
<gene>
    <name evidence="6" type="ORF">S06H3_12755</name>
</gene>
<dbReference type="PROSITE" id="PS00507">
    <property type="entry name" value="NI_HGENASE_L_1"/>
    <property type="match status" value="1"/>
</dbReference>